<dbReference type="InterPro" id="IPR001029">
    <property type="entry name" value="Flagellin_N"/>
</dbReference>
<evidence type="ECO:0000313" key="7">
    <source>
        <dbReference type="Proteomes" id="UP000027186"/>
    </source>
</evidence>
<dbReference type="PANTHER" id="PTHR42792:SF2">
    <property type="entry name" value="FLAGELLIN"/>
    <property type="match status" value="1"/>
</dbReference>
<evidence type="ECO:0000313" key="6">
    <source>
        <dbReference type="EMBL" id="AIB12409.1"/>
    </source>
</evidence>
<dbReference type="InterPro" id="IPR001492">
    <property type="entry name" value="Flagellin"/>
</dbReference>
<dbReference type="KEGG" id="abq:ABAZ39_10435"/>
<sequence>MAINDVTLTASMRTNLLQLQSVNDKIGVKQNILSTGNKINSALDGPTSFFAAKSLTQRAGDLSSLKDAMGQSISTIKAADKGVTAIESMIEQARGLTTAAYSALGTDAGSVATRKTLANQFNALKEQIDKLAGDSGYAGKNLLAGDGMRLDSTSESRRAVNTIQGIENARVTNVVSTDTYTVRVKGDGSIEGAAGEINSAEMAHGLVGLKLSGTMATSLGSFSDVQIEVRGAKGRERSFIITDGNESRTITYFDNSQTMAANTTEAAKSGTAQLTQVTMGGTIEAGDSFTITVEDQTFTYIATAGDVATGQTARVNIARQLTASINNALGANGRLSGKDVDTVTVNGTGTITLSGATTTNAAREMTVKASADNALTKRISESFASGTVVSFVVDRNLLEQAANAGNGISTIEKKVDIQIQVSNLSGATVTRDGMSKRGEGKLSEGENAFAFDTGTVRFNVDQKSIKQAAAASSAANLVSVQVTDANTSNDLTVQLNERNTNAITVKSQNLSTSGQGLRLDYAQNDWTDRADIDKAVASIDYAKQSLRSASQTLSTNLNIITTRETFTKEFSDVLVEGANKLTLADQNEEGASLLMLQTRQQLGTIALSLANQSQQSILRLF</sequence>
<evidence type="ECO:0000256" key="4">
    <source>
        <dbReference type="ARBA" id="ARBA00023143"/>
    </source>
</evidence>
<dbReference type="GO" id="GO:0009288">
    <property type="term" value="C:bacterial-type flagellum"/>
    <property type="evidence" value="ECO:0007669"/>
    <property type="project" value="UniProtKB-SubCell"/>
</dbReference>
<keyword evidence="6" id="KW-0969">Cilium</keyword>
<comment type="similarity">
    <text evidence="3">Belongs to the bacterial flagellin family.</text>
</comment>
<dbReference type="EMBL" id="CP007793">
    <property type="protein sequence ID" value="AIB12409.1"/>
    <property type="molecule type" value="Genomic_DNA"/>
</dbReference>
<name>A0A060DNH8_9PROT</name>
<dbReference type="PANTHER" id="PTHR42792">
    <property type="entry name" value="FLAGELLIN"/>
    <property type="match status" value="1"/>
</dbReference>
<gene>
    <name evidence="6" type="ORF">ABAZ39_10435</name>
</gene>
<proteinExistence type="inferred from homology"/>
<evidence type="ECO:0000256" key="1">
    <source>
        <dbReference type="ARBA" id="ARBA00004365"/>
    </source>
</evidence>
<dbReference type="GO" id="GO:0005198">
    <property type="term" value="F:structural molecule activity"/>
    <property type="evidence" value="ECO:0007669"/>
    <property type="project" value="InterPro"/>
</dbReference>
<keyword evidence="4" id="KW-0975">Bacterial flagellum</keyword>
<evidence type="ECO:0000256" key="2">
    <source>
        <dbReference type="ARBA" id="ARBA00004613"/>
    </source>
</evidence>
<dbReference type="GO" id="GO:0005576">
    <property type="term" value="C:extracellular region"/>
    <property type="evidence" value="ECO:0007669"/>
    <property type="project" value="UniProtKB-SubCell"/>
</dbReference>
<dbReference type="Proteomes" id="UP000027186">
    <property type="component" value="Chromosome"/>
</dbReference>
<dbReference type="Gene3D" id="1.20.1330.10">
    <property type="entry name" value="f41 fragment of flagellin, N-terminal domain"/>
    <property type="match status" value="2"/>
</dbReference>
<evidence type="ECO:0000256" key="3">
    <source>
        <dbReference type="ARBA" id="ARBA00005709"/>
    </source>
</evidence>
<dbReference type="RefSeq" id="WP_038529126.1">
    <property type="nucleotide sequence ID" value="NZ_CP007793.1"/>
</dbReference>
<reference evidence="6 7" key="1">
    <citation type="journal article" date="2014" name="Genome Announc.">
        <title>Complete Genome Sequence of the Model Rhizosphere Strain Azospirillum brasilense Az39, Successfully Applied in Agriculture.</title>
        <authorList>
            <person name="Rivera D."/>
            <person name="Revale S."/>
            <person name="Molina R."/>
            <person name="Gualpa J."/>
            <person name="Puente M."/>
            <person name="Maroniche G."/>
            <person name="Paris G."/>
            <person name="Baker D."/>
            <person name="Clavijo B."/>
            <person name="McLay K."/>
            <person name="Spaepen S."/>
            <person name="Perticari A."/>
            <person name="Vazquez M."/>
            <person name="Wisniewski-Dye F."/>
            <person name="Watkins C."/>
            <person name="Martinez-Abarca F."/>
            <person name="Vanderleyden J."/>
            <person name="Cassan F."/>
        </authorList>
    </citation>
    <scope>NUCLEOTIDE SEQUENCE [LARGE SCALE GENOMIC DNA]</scope>
    <source>
        <strain evidence="6 7">Az39</strain>
    </source>
</reference>
<feature type="domain" description="Flagellin N-terminal" evidence="5">
    <location>
        <begin position="3"/>
        <end position="145"/>
    </location>
</feature>
<comment type="subcellular location">
    <subcellularLocation>
        <location evidence="1">Bacterial flagellum</location>
    </subcellularLocation>
    <subcellularLocation>
        <location evidence="2">Secreted</location>
    </subcellularLocation>
</comment>
<accession>A0A060DNH8</accession>
<dbReference type="Pfam" id="PF00669">
    <property type="entry name" value="Flagellin_N"/>
    <property type="match status" value="1"/>
</dbReference>
<organism evidence="6 7">
    <name type="scientific">Azospirillum argentinense</name>
    <dbReference type="NCBI Taxonomy" id="2970906"/>
    <lineage>
        <taxon>Bacteria</taxon>
        <taxon>Pseudomonadati</taxon>
        <taxon>Pseudomonadota</taxon>
        <taxon>Alphaproteobacteria</taxon>
        <taxon>Rhodospirillales</taxon>
        <taxon>Azospirillaceae</taxon>
        <taxon>Azospirillum</taxon>
    </lineage>
</organism>
<protein>
    <submittedName>
        <fullName evidence="6">Flagellin</fullName>
    </submittedName>
</protein>
<keyword evidence="6" id="KW-0282">Flagellum</keyword>
<dbReference type="SUPFAM" id="SSF64518">
    <property type="entry name" value="Phase 1 flagellin"/>
    <property type="match status" value="1"/>
</dbReference>
<dbReference type="AlphaFoldDB" id="A0A060DNH8"/>
<keyword evidence="6" id="KW-0966">Cell projection</keyword>
<evidence type="ECO:0000259" key="5">
    <source>
        <dbReference type="Pfam" id="PF00669"/>
    </source>
</evidence>